<protein>
    <submittedName>
        <fullName evidence="2">Uncharacterized protein</fullName>
    </submittedName>
</protein>
<comment type="caution">
    <text evidence="2">The sequence shown here is derived from an EMBL/GenBank/DDBJ whole genome shotgun (WGS) entry which is preliminary data.</text>
</comment>
<name>B6WS50_9BACT</name>
<feature type="region of interest" description="Disordered" evidence="1">
    <location>
        <begin position="1"/>
        <end position="43"/>
    </location>
</feature>
<dbReference type="Proteomes" id="UP000003676">
    <property type="component" value="Unassembled WGS sequence"/>
</dbReference>
<dbReference type="HOGENOM" id="CLU_3232715_0_0_7"/>
<sequence length="43" mass="4629">MRKSCFSRGQRAKKDSMRSRQTASRADSGAGERPFAPGQPGCA</sequence>
<proteinExistence type="predicted"/>
<reference evidence="2 3" key="1">
    <citation type="submission" date="2008-10" db="EMBL/GenBank/DDBJ databases">
        <title>Draft genome sequence of Desulvovibrio piger (ATCC 29098).</title>
        <authorList>
            <person name="Sudarsanam P."/>
            <person name="Ley R."/>
            <person name="Guruge J."/>
            <person name="Turnbaugh P.J."/>
            <person name="Mahowald M."/>
            <person name="Liep D."/>
            <person name="Gordon J."/>
        </authorList>
    </citation>
    <scope>NUCLEOTIDE SEQUENCE [LARGE SCALE GENOMIC DNA]</scope>
    <source>
        <strain evidence="2 3">ATCC 29098</strain>
    </source>
</reference>
<dbReference type="AlphaFoldDB" id="B6WS50"/>
<evidence type="ECO:0000256" key="1">
    <source>
        <dbReference type="SAM" id="MobiDB-lite"/>
    </source>
</evidence>
<reference evidence="2 3" key="2">
    <citation type="submission" date="2008-10" db="EMBL/GenBank/DDBJ databases">
        <authorList>
            <person name="Fulton L."/>
            <person name="Clifton S."/>
            <person name="Fulton B."/>
            <person name="Xu J."/>
            <person name="Minx P."/>
            <person name="Pepin K.H."/>
            <person name="Johnson M."/>
            <person name="Bhonagiri V."/>
            <person name="Nash W.E."/>
            <person name="Mardis E.R."/>
            <person name="Wilson R.K."/>
        </authorList>
    </citation>
    <scope>NUCLEOTIDE SEQUENCE [LARGE SCALE GENOMIC DNA]</scope>
    <source>
        <strain evidence="2 3">ATCC 29098</strain>
    </source>
</reference>
<accession>B6WS50</accession>
<dbReference type="EMBL" id="ABXU01000026">
    <property type="protein sequence ID" value="EEB34208.1"/>
    <property type="molecule type" value="Genomic_DNA"/>
</dbReference>
<gene>
    <name evidence="2" type="ORF">DESPIG_00896</name>
</gene>
<organism evidence="2 3">
    <name type="scientific">Desulfovibrio piger ATCC 29098</name>
    <dbReference type="NCBI Taxonomy" id="411464"/>
    <lineage>
        <taxon>Bacteria</taxon>
        <taxon>Pseudomonadati</taxon>
        <taxon>Thermodesulfobacteriota</taxon>
        <taxon>Desulfovibrionia</taxon>
        <taxon>Desulfovibrionales</taxon>
        <taxon>Desulfovibrionaceae</taxon>
        <taxon>Desulfovibrio</taxon>
    </lineage>
</organism>
<evidence type="ECO:0000313" key="2">
    <source>
        <dbReference type="EMBL" id="EEB34208.1"/>
    </source>
</evidence>
<evidence type="ECO:0000313" key="3">
    <source>
        <dbReference type="Proteomes" id="UP000003676"/>
    </source>
</evidence>